<dbReference type="AlphaFoldDB" id="A0A2S3ISG7"/>
<reference evidence="2" key="1">
    <citation type="submission" date="2018-04" db="EMBL/GenBank/DDBJ databases">
        <title>WGS assembly of Panicum hallii.</title>
        <authorList>
            <person name="Lovell J."/>
            <person name="Jenkins J."/>
            <person name="Lowry D."/>
            <person name="Mamidi S."/>
            <person name="Sreedasyam A."/>
            <person name="Weng X."/>
            <person name="Barry K."/>
            <person name="Bonette J."/>
            <person name="Campitelli B."/>
            <person name="Daum C."/>
            <person name="Gordon S."/>
            <person name="Gould B."/>
            <person name="Lipzen A."/>
            <person name="Macqueen A."/>
            <person name="Palacio-Mejia J."/>
            <person name="Plott C."/>
            <person name="Shakirov E."/>
            <person name="Shu S."/>
            <person name="Yoshinaga Y."/>
            <person name="Zane M."/>
            <person name="Rokhsar D."/>
            <person name="Grimwood J."/>
            <person name="Schmutz J."/>
            <person name="Juenger T."/>
        </authorList>
    </citation>
    <scope>NUCLEOTIDE SEQUENCE [LARGE SCALE GENOMIC DNA]</scope>
    <source>
        <strain evidence="2">FIL2</strain>
    </source>
</reference>
<feature type="region of interest" description="Disordered" evidence="1">
    <location>
        <begin position="187"/>
        <end position="218"/>
    </location>
</feature>
<dbReference type="PANTHER" id="PTHR47906:SF3">
    <property type="entry name" value="EXPRESSED PROTEIN"/>
    <property type="match status" value="1"/>
</dbReference>
<evidence type="ECO:0000256" key="1">
    <source>
        <dbReference type="SAM" id="MobiDB-lite"/>
    </source>
</evidence>
<name>A0A2S3ISG7_9POAL</name>
<protein>
    <recommendedName>
        <fullName evidence="3">Myb/SANT-like domain-containing protein</fullName>
    </recommendedName>
</protein>
<dbReference type="Proteomes" id="UP000243499">
    <property type="component" value="Chromosome 9"/>
</dbReference>
<dbReference type="Gramene" id="PAN50636">
    <property type="protein sequence ID" value="PAN50636"/>
    <property type="gene ID" value="PAHAL_9G534200"/>
</dbReference>
<accession>A0A2S3ISG7</accession>
<proteinExistence type="predicted"/>
<evidence type="ECO:0008006" key="3">
    <source>
        <dbReference type="Google" id="ProtNLM"/>
    </source>
</evidence>
<dbReference type="EMBL" id="CM008054">
    <property type="protein sequence ID" value="PAN50637.1"/>
    <property type="molecule type" value="Genomic_DNA"/>
</dbReference>
<sequence>MDNNQHEFLYYRMWRKKALAVLVLLLVFWWRNQNDKRTRANRVKYAPLKKNKVGSADVVYREKYKTWTDDSTEFMLQWYVDYQKDKPATFRWKQHHHHLCAEALNARFGIGATRHQVYRHFRALKEKWNWIRQALAKSGNGFDAASRKFNLPYSEKSPSKLGLMEEPFGESDQANGFLAIDQYISDAEDDRSETETDDSFTVEHGENDSDTIARSNSPDLAFSSGLKHKNMKSPMKKLRKHKEKRANALENDKIASSIVMLANSVTSSAPAPADPYATLWKRIEDIPFPPRDKVDIATFLSKPEQMYLRNYLNAASGQSFGTWVTDYLGAKYGASGGYACEYDSSE</sequence>
<gene>
    <name evidence="2" type="ORF">PAHAL_9G534200</name>
</gene>
<dbReference type="EMBL" id="CM008054">
    <property type="protein sequence ID" value="PAN50636.1"/>
    <property type="molecule type" value="Genomic_DNA"/>
</dbReference>
<evidence type="ECO:0000313" key="2">
    <source>
        <dbReference type="EMBL" id="PAN50636.1"/>
    </source>
</evidence>
<dbReference type="Gramene" id="PAN50637">
    <property type="protein sequence ID" value="PAN50637"/>
    <property type="gene ID" value="PAHAL_9G534200"/>
</dbReference>
<feature type="compositionally biased region" description="Acidic residues" evidence="1">
    <location>
        <begin position="187"/>
        <end position="200"/>
    </location>
</feature>
<organism evidence="2">
    <name type="scientific">Panicum hallii</name>
    <dbReference type="NCBI Taxonomy" id="206008"/>
    <lineage>
        <taxon>Eukaryota</taxon>
        <taxon>Viridiplantae</taxon>
        <taxon>Streptophyta</taxon>
        <taxon>Embryophyta</taxon>
        <taxon>Tracheophyta</taxon>
        <taxon>Spermatophyta</taxon>
        <taxon>Magnoliopsida</taxon>
        <taxon>Liliopsida</taxon>
        <taxon>Poales</taxon>
        <taxon>Poaceae</taxon>
        <taxon>PACMAD clade</taxon>
        <taxon>Panicoideae</taxon>
        <taxon>Panicodae</taxon>
        <taxon>Paniceae</taxon>
        <taxon>Panicinae</taxon>
        <taxon>Panicum</taxon>
        <taxon>Panicum sect. Panicum</taxon>
    </lineage>
</organism>
<dbReference type="PANTHER" id="PTHR47906">
    <property type="entry name" value="OSJNBB0050O03.9 PROTEIN-RELATED"/>
    <property type="match status" value="1"/>
</dbReference>